<feature type="transmembrane region" description="Helical" evidence="6">
    <location>
        <begin position="405"/>
        <end position="428"/>
    </location>
</feature>
<dbReference type="Proteomes" id="UP000438288">
    <property type="component" value="Unassembled WGS sequence"/>
</dbReference>
<dbReference type="InterPro" id="IPR002797">
    <property type="entry name" value="Polysacc_synth"/>
</dbReference>
<feature type="transmembrane region" description="Helical" evidence="6">
    <location>
        <begin position="112"/>
        <end position="132"/>
    </location>
</feature>
<evidence type="ECO:0000256" key="2">
    <source>
        <dbReference type="ARBA" id="ARBA00022475"/>
    </source>
</evidence>
<accession>A0A6I0Z702</accession>
<organism evidence="7 8">
    <name type="scientific">Bacteroides xylanisolvens</name>
    <dbReference type="NCBI Taxonomy" id="371601"/>
    <lineage>
        <taxon>Bacteria</taxon>
        <taxon>Pseudomonadati</taxon>
        <taxon>Bacteroidota</taxon>
        <taxon>Bacteroidia</taxon>
        <taxon>Bacteroidales</taxon>
        <taxon>Bacteroidaceae</taxon>
        <taxon>Bacteroides</taxon>
    </lineage>
</organism>
<dbReference type="RefSeq" id="WP_004312739.1">
    <property type="nucleotide sequence ID" value="NZ_CABKPA010000035.1"/>
</dbReference>
<comment type="subcellular location">
    <subcellularLocation>
        <location evidence="1">Cell membrane</location>
        <topology evidence="1">Multi-pass membrane protein</topology>
    </subcellularLocation>
</comment>
<feature type="transmembrane region" description="Helical" evidence="6">
    <location>
        <begin position="12"/>
        <end position="34"/>
    </location>
</feature>
<dbReference type="Pfam" id="PF01943">
    <property type="entry name" value="Polysacc_synt"/>
    <property type="match status" value="1"/>
</dbReference>
<evidence type="ECO:0000313" key="8">
    <source>
        <dbReference type="Proteomes" id="UP000438288"/>
    </source>
</evidence>
<evidence type="ECO:0000256" key="5">
    <source>
        <dbReference type="ARBA" id="ARBA00023136"/>
    </source>
</evidence>
<protein>
    <submittedName>
        <fullName evidence="7">Lipopolysaccharide biosynthesis protein</fullName>
    </submittedName>
</protein>
<keyword evidence="2" id="KW-1003">Cell membrane</keyword>
<evidence type="ECO:0000256" key="4">
    <source>
        <dbReference type="ARBA" id="ARBA00022989"/>
    </source>
</evidence>
<comment type="caution">
    <text evidence="7">The sequence shown here is derived from an EMBL/GenBank/DDBJ whole genome shotgun (WGS) entry which is preliminary data.</text>
</comment>
<evidence type="ECO:0000256" key="6">
    <source>
        <dbReference type="SAM" id="Phobius"/>
    </source>
</evidence>
<keyword evidence="4 6" id="KW-1133">Transmembrane helix</keyword>
<evidence type="ECO:0000256" key="3">
    <source>
        <dbReference type="ARBA" id="ARBA00022692"/>
    </source>
</evidence>
<gene>
    <name evidence="7" type="ORF">GAZ43_11385</name>
</gene>
<feature type="transmembrane region" description="Helical" evidence="6">
    <location>
        <begin position="380"/>
        <end position="398"/>
    </location>
</feature>
<evidence type="ECO:0000313" key="7">
    <source>
        <dbReference type="EMBL" id="KAB6339339.1"/>
    </source>
</evidence>
<dbReference type="AlphaFoldDB" id="A0A6I0Z702"/>
<feature type="transmembrane region" description="Helical" evidence="6">
    <location>
        <begin position="322"/>
        <end position="347"/>
    </location>
</feature>
<feature type="transmembrane region" description="Helical" evidence="6">
    <location>
        <begin position="144"/>
        <end position="165"/>
    </location>
</feature>
<feature type="transmembrane region" description="Helical" evidence="6">
    <location>
        <begin position="293"/>
        <end position="316"/>
    </location>
</feature>
<feature type="transmembrane region" description="Helical" evidence="6">
    <location>
        <begin position="84"/>
        <end position="106"/>
    </location>
</feature>
<proteinExistence type="predicted"/>
<dbReference type="InterPro" id="IPR050833">
    <property type="entry name" value="Poly_Biosynth_Transport"/>
</dbReference>
<keyword evidence="5 6" id="KW-0472">Membrane</keyword>
<dbReference type="PANTHER" id="PTHR30250:SF11">
    <property type="entry name" value="O-ANTIGEN TRANSPORTER-RELATED"/>
    <property type="match status" value="1"/>
</dbReference>
<dbReference type="GO" id="GO:0005886">
    <property type="term" value="C:plasma membrane"/>
    <property type="evidence" value="ECO:0007669"/>
    <property type="project" value="UniProtKB-SubCell"/>
</dbReference>
<feature type="transmembrane region" description="Helical" evidence="6">
    <location>
        <begin position="434"/>
        <end position="460"/>
    </location>
</feature>
<name>A0A6I0Z702_9BACE</name>
<feature type="transmembrane region" description="Helical" evidence="6">
    <location>
        <begin position="171"/>
        <end position="191"/>
    </location>
</feature>
<evidence type="ECO:0000256" key="1">
    <source>
        <dbReference type="ARBA" id="ARBA00004651"/>
    </source>
</evidence>
<keyword evidence="3 6" id="KW-0812">Transmembrane</keyword>
<dbReference type="EMBL" id="WDCP01000021">
    <property type="protein sequence ID" value="KAB6339339.1"/>
    <property type="molecule type" value="Genomic_DNA"/>
</dbReference>
<feature type="transmembrane region" description="Helical" evidence="6">
    <location>
        <begin position="54"/>
        <end position="72"/>
    </location>
</feature>
<reference evidence="7 8" key="1">
    <citation type="journal article" date="2019" name="Nat. Med.">
        <title>A library of human gut bacterial isolates paired with longitudinal multiomics data enables mechanistic microbiome research.</title>
        <authorList>
            <person name="Poyet M."/>
            <person name="Groussin M."/>
            <person name="Gibbons S.M."/>
            <person name="Avila-Pacheco J."/>
            <person name="Jiang X."/>
            <person name="Kearney S.M."/>
            <person name="Perrotta A.R."/>
            <person name="Berdy B."/>
            <person name="Zhao S."/>
            <person name="Lieberman T.D."/>
            <person name="Swanson P.K."/>
            <person name="Smith M."/>
            <person name="Roesemann S."/>
            <person name="Alexander J.E."/>
            <person name="Rich S.A."/>
            <person name="Livny J."/>
            <person name="Vlamakis H."/>
            <person name="Clish C."/>
            <person name="Bullock K."/>
            <person name="Deik A."/>
            <person name="Scott J."/>
            <person name="Pierce K.A."/>
            <person name="Xavier R.J."/>
            <person name="Alm E.J."/>
        </authorList>
    </citation>
    <scope>NUCLEOTIDE SEQUENCE [LARGE SCALE GENOMIC DNA]</scope>
    <source>
        <strain evidence="7 8">BIOML-A16</strain>
    </source>
</reference>
<dbReference type="PANTHER" id="PTHR30250">
    <property type="entry name" value="PST FAMILY PREDICTED COLANIC ACID TRANSPORTER"/>
    <property type="match status" value="1"/>
</dbReference>
<feature type="transmembrane region" description="Helical" evidence="6">
    <location>
        <begin position="354"/>
        <end position="374"/>
    </location>
</feature>
<sequence>MNSRIKELLSNTLLFAIANMGSKILVFLMIPLYTAVLSTEEYGISDMVQTTAQMLFPILTCMIADAILRFCFIKNVDRRKLFSTGLRVTLWGFVISLFITAGLYFLPMFDSIGGYILFVPIMLCNQGLMNLMHKFARGIDNVKVSVSGGLLSSFMVVVLNLFFLLVLRLGVMGFLLSYTIADIFAISYMAIKCSVWDYWTRISDAKLQKEMIVFSMPLVSNQISWWALSSVNRYVMLAWLGVSAVGIYSATLRIPSILTVLCDIFAQAWLLSALKDYGTDESKRYIKSMHRKYFSMLILLTGMIILLSYVLASVLLSGEFVSYWWVTPYLFISVFLGALAGFLGSIFSSERKNIMQFVSTLIGAIVSILLTVLFLKQYGVIVVAISTMIGYYIIWLIRRVAVNKYLNIGVSPISTTMQVILLVVESVFVGKGAYLWAMLCFAILTVLNFSEIVSIVRFAIRELNHYIHRKLW</sequence>